<reference evidence="3" key="1">
    <citation type="journal article" date="2019" name="Int. J. Syst. Evol. Microbiol.">
        <title>The Global Catalogue of Microorganisms (GCM) 10K type strain sequencing project: providing services to taxonomists for standard genome sequencing and annotation.</title>
        <authorList>
            <consortium name="The Broad Institute Genomics Platform"/>
            <consortium name="The Broad Institute Genome Sequencing Center for Infectious Disease"/>
            <person name="Wu L."/>
            <person name="Ma J."/>
        </authorList>
    </citation>
    <scope>NUCLEOTIDE SEQUENCE [LARGE SCALE GENOMIC DNA]</scope>
    <source>
        <strain evidence="3">JCM 18401</strain>
    </source>
</reference>
<organism evidence="2 3">
    <name type="scientific">Ferrimonas pelagia</name>
    <dbReference type="NCBI Taxonomy" id="1177826"/>
    <lineage>
        <taxon>Bacteria</taxon>
        <taxon>Pseudomonadati</taxon>
        <taxon>Pseudomonadota</taxon>
        <taxon>Gammaproteobacteria</taxon>
        <taxon>Alteromonadales</taxon>
        <taxon>Ferrimonadaceae</taxon>
        <taxon>Ferrimonas</taxon>
    </lineage>
</organism>
<evidence type="ECO:0000313" key="3">
    <source>
        <dbReference type="Proteomes" id="UP001499988"/>
    </source>
</evidence>
<comment type="caution">
    <text evidence="2">The sequence shown here is derived from an EMBL/GenBank/DDBJ whole genome shotgun (WGS) entry which is preliminary data.</text>
</comment>
<gene>
    <name evidence="2" type="ORF">GCM10023333_18800</name>
</gene>
<feature type="signal peptide" evidence="1">
    <location>
        <begin position="1"/>
        <end position="19"/>
    </location>
</feature>
<feature type="chain" id="PRO_5047201959" evidence="1">
    <location>
        <begin position="20"/>
        <end position="210"/>
    </location>
</feature>
<keyword evidence="1" id="KW-0732">Signal</keyword>
<proteinExistence type="predicted"/>
<evidence type="ECO:0000256" key="1">
    <source>
        <dbReference type="SAM" id="SignalP"/>
    </source>
</evidence>
<evidence type="ECO:0000313" key="2">
    <source>
        <dbReference type="EMBL" id="GAA4885603.1"/>
    </source>
</evidence>
<name>A0ABP9EUK5_9GAMM</name>
<dbReference type="Proteomes" id="UP001499988">
    <property type="component" value="Unassembled WGS sequence"/>
</dbReference>
<dbReference type="Pfam" id="PF11205">
    <property type="entry name" value="DUF2987"/>
    <property type="match status" value="1"/>
</dbReference>
<dbReference type="InterPro" id="IPR021370">
    <property type="entry name" value="DUF2987"/>
</dbReference>
<accession>A0ABP9EUK5</accession>
<sequence>MCAGAVALALAMTPTTAQALILEYAGFYDRMKVVNKTDYPLVTLAFYLNHRQQGHPCVIRQAELIHKEMRLPVGISPRYELLLPFDPKLKLDKAVLALSVDDESQCDFAMQLRFSDPLQQAFSGAELDQLASQFDAVLKRFAGFPFRFLQPDVSGVVVQLAPDSLMTDQRHVSQRGDAQGRITLTQQQLVELETLRFSEPPLWIGPYIER</sequence>
<dbReference type="EMBL" id="BAABJZ010000058">
    <property type="protein sequence ID" value="GAA4885603.1"/>
    <property type="molecule type" value="Genomic_DNA"/>
</dbReference>
<protein>
    <submittedName>
        <fullName evidence="2">DUF2987 domain-containing protein</fullName>
    </submittedName>
</protein>
<keyword evidence="3" id="KW-1185">Reference proteome</keyword>